<evidence type="ECO:0000256" key="1">
    <source>
        <dbReference type="SAM" id="MobiDB-lite"/>
    </source>
</evidence>
<accession>A0AAV5SNU1</accession>
<evidence type="ECO:0000313" key="3">
    <source>
        <dbReference type="Proteomes" id="UP001432027"/>
    </source>
</evidence>
<protein>
    <submittedName>
        <fullName evidence="2">Uncharacterized protein</fullName>
    </submittedName>
</protein>
<dbReference type="EMBL" id="BTSX01000002">
    <property type="protein sequence ID" value="GMS85032.1"/>
    <property type="molecule type" value="Genomic_DNA"/>
</dbReference>
<gene>
    <name evidence="2" type="ORF">PENTCL1PPCAC_7207</name>
</gene>
<feature type="non-terminal residue" evidence="2">
    <location>
        <position position="1"/>
    </location>
</feature>
<reference evidence="2" key="1">
    <citation type="submission" date="2023-10" db="EMBL/GenBank/DDBJ databases">
        <title>Genome assembly of Pristionchus species.</title>
        <authorList>
            <person name="Yoshida K."/>
            <person name="Sommer R.J."/>
        </authorList>
    </citation>
    <scope>NUCLEOTIDE SEQUENCE</scope>
    <source>
        <strain evidence="2">RS0144</strain>
    </source>
</reference>
<dbReference type="AlphaFoldDB" id="A0AAV5SNU1"/>
<evidence type="ECO:0000313" key="2">
    <source>
        <dbReference type="EMBL" id="GMS85032.1"/>
    </source>
</evidence>
<feature type="region of interest" description="Disordered" evidence="1">
    <location>
        <begin position="46"/>
        <end position="69"/>
    </location>
</feature>
<proteinExistence type="predicted"/>
<feature type="compositionally biased region" description="Basic and acidic residues" evidence="1">
    <location>
        <begin position="46"/>
        <end position="67"/>
    </location>
</feature>
<comment type="caution">
    <text evidence="2">The sequence shown here is derived from an EMBL/GenBank/DDBJ whole genome shotgun (WGS) entry which is preliminary data.</text>
</comment>
<sequence length="117" mass="13577">GVREKKRSNLGSLADMNRNEIAPNAVDSIQEMLMSISMELVEVRKELSDGRRRKEEELHERRRRDSDETGVIGLRMERSEVAAVAHWDRIFDDCVNVYQTVRESIVCLEESASVEWK</sequence>
<name>A0AAV5SNU1_9BILA</name>
<organism evidence="2 3">
    <name type="scientific">Pristionchus entomophagus</name>
    <dbReference type="NCBI Taxonomy" id="358040"/>
    <lineage>
        <taxon>Eukaryota</taxon>
        <taxon>Metazoa</taxon>
        <taxon>Ecdysozoa</taxon>
        <taxon>Nematoda</taxon>
        <taxon>Chromadorea</taxon>
        <taxon>Rhabditida</taxon>
        <taxon>Rhabditina</taxon>
        <taxon>Diplogasteromorpha</taxon>
        <taxon>Diplogasteroidea</taxon>
        <taxon>Neodiplogasteridae</taxon>
        <taxon>Pristionchus</taxon>
    </lineage>
</organism>
<dbReference type="Proteomes" id="UP001432027">
    <property type="component" value="Unassembled WGS sequence"/>
</dbReference>
<keyword evidence="3" id="KW-1185">Reference proteome</keyword>